<keyword evidence="6 7" id="KW-0472">Membrane</keyword>
<dbReference type="GO" id="GO:0005886">
    <property type="term" value="C:plasma membrane"/>
    <property type="evidence" value="ECO:0007669"/>
    <property type="project" value="UniProtKB-SubCell"/>
</dbReference>
<evidence type="ECO:0000256" key="6">
    <source>
        <dbReference type="ARBA" id="ARBA00023136"/>
    </source>
</evidence>
<feature type="transmembrane region" description="Helical" evidence="7">
    <location>
        <begin position="30"/>
        <end position="52"/>
    </location>
</feature>
<evidence type="ECO:0000256" key="4">
    <source>
        <dbReference type="ARBA" id="ARBA00022692"/>
    </source>
</evidence>
<dbReference type="InterPro" id="IPR032816">
    <property type="entry name" value="VTT_dom"/>
</dbReference>
<evidence type="ECO:0000256" key="5">
    <source>
        <dbReference type="ARBA" id="ARBA00022989"/>
    </source>
</evidence>
<dbReference type="STRING" id="1116472.MGMO_143c00090"/>
<gene>
    <name evidence="9" type="primary">dedA</name>
    <name evidence="9" type="ORF">MGMO_143c00090</name>
</gene>
<accession>V5BW82</accession>
<evidence type="ECO:0000259" key="8">
    <source>
        <dbReference type="Pfam" id="PF09335"/>
    </source>
</evidence>
<comment type="subcellular location">
    <subcellularLocation>
        <location evidence="1 7">Cell membrane</location>
        <topology evidence="1 7">Multi-pass membrane protein</topology>
    </subcellularLocation>
</comment>
<keyword evidence="5 7" id="KW-1133">Transmembrane helix</keyword>
<evidence type="ECO:0000256" key="1">
    <source>
        <dbReference type="ARBA" id="ARBA00004651"/>
    </source>
</evidence>
<feature type="domain" description="VTT" evidence="8">
    <location>
        <begin position="51"/>
        <end position="178"/>
    </location>
</feature>
<evidence type="ECO:0000256" key="7">
    <source>
        <dbReference type="RuleBase" id="RU367016"/>
    </source>
</evidence>
<sequence length="218" mass="24157">MIMDLIAQFLDFFIHLNRHLADILAQYGTLTYGLLFLIIFCETGLVVMPLLPGDSLLFAVGALGASTGKLDVYLLIGLLIGAALLGDNLNYLVGKFFGTKIKAKEKIGFFKREYIENTEAYYDKYGGRTVIIARFIPIIRTIAPFVAGAGNMYYPRYLVFCITGACLWVGGLITLGYQFGNLEIVKRNFELVILSIVAISLLPLIHQLWGNISSKAKT</sequence>
<feature type="transmembrane region" description="Helical" evidence="7">
    <location>
        <begin position="157"/>
        <end position="177"/>
    </location>
</feature>
<evidence type="ECO:0000313" key="10">
    <source>
        <dbReference type="Proteomes" id="UP000017842"/>
    </source>
</evidence>
<feature type="transmembrane region" description="Helical" evidence="7">
    <location>
        <begin position="72"/>
        <end position="93"/>
    </location>
</feature>
<dbReference type="PATRIC" id="fig|1116472.3.peg.3517"/>
<evidence type="ECO:0000256" key="3">
    <source>
        <dbReference type="ARBA" id="ARBA00022475"/>
    </source>
</evidence>
<proteinExistence type="inferred from homology"/>
<protein>
    <submittedName>
        <fullName evidence="9">Protein DedA</fullName>
    </submittedName>
</protein>
<dbReference type="PANTHER" id="PTHR30353">
    <property type="entry name" value="INNER MEMBRANE PROTEIN DEDA-RELATED"/>
    <property type="match status" value="1"/>
</dbReference>
<dbReference type="Proteomes" id="UP000017842">
    <property type="component" value="Unassembled WGS sequence"/>
</dbReference>
<name>V5BW82_9GAMM</name>
<dbReference type="eggNOG" id="COG0586">
    <property type="taxonomic scope" value="Bacteria"/>
</dbReference>
<dbReference type="AlphaFoldDB" id="V5BW82"/>
<dbReference type="PANTHER" id="PTHR30353:SF0">
    <property type="entry name" value="TRANSMEMBRANE PROTEIN"/>
    <property type="match status" value="1"/>
</dbReference>
<dbReference type="Pfam" id="PF09335">
    <property type="entry name" value="VTT_dom"/>
    <property type="match status" value="1"/>
</dbReference>
<reference evidence="9 10" key="1">
    <citation type="journal article" date="2013" name="Genome Announc.">
        <title>Draft Genome Sequence of the Methanotrophic Gammaproteobacterium Methyloglobulus morosus DSM 22980 Strain KoM1.</title>
        <authorList>
            <person name="Poehlein A."/>
            <person name="Deutzmann J.S."/>
            <person name="Daniel R."/>
            <person name="Simeonova D.D."/>
        </authorList>
    </citation>
    <scope>NUCLEOTIDE SEQUENCE [LARGE SCALE GENOMIC DNA]</scope>
    <source>
        <strain evidence="9 10">KoM1</strain>
    </source>
</reference>
<feature type="transmembrane region" description="Helical" evidence="7">
    <location>
        <begin position="189"/>
        <end position="209"/>
    </location>
</feature>
<feature type="transmembrane region" description="Helical" evidence="7">
    <location>
        <begin position="131"/>
        <end position="151"/>
    </location>
</feature>
<evidence type="ECO:0000313" key="9">
    <source>
        <dbReference type="EMBL" id="ESS68808.1"/>
    </source>
</evidence>
<evidence type="ECO:0000256" key="2">
    <source>
        <dbReference type="ARBA" id="ARBA00010792"/>
    </source>
</evidence>
<keyword evidence="10" id="KW-1185">Reference proteome</keyword>
<keyword evidence="4 7" id="KW-0812">Transmembrane</keyword>
<comment type="similarity">
    <text evidence="2 7">Belongs to the DedA family.</text>
</comment>
<dbReference type="InterPro" id="IPR032818">
    <property type="entry name" value="DedA-like"/>
</dbReference>
<dbReference type="EMBL" id="AYLO01000132">
    <property type="protein sequence ID" value="ESS68808.1"/>
    <property type="molecule type" value="Genomic_DNA"/>
</dbReference>
<keyword evidence="3 7" id="KW-1003">Cell membrane</keyword>
<comment type="caution">
    <text evidence="9">The sequence shown here is derived from an EMBL/GenBank/DDBJ whole genome shotgun (WGS) entry which is preliminary data.</text>
</comment>
<organism evidence="9 10">
    <name type="scientific">Methyloglobulus morosus KoM1</name>
    <dbReference type="NCBI Taxonomy" id="1116472"/>
    <lineage>
        <taxon>Bacteria</taxon>
        <taxon>Pseudomonadati</taxon>
        <taxon>Pseudomonadota</taxon>
        <taxon>Gammaproteobacteria</taxon>
        <taxon>Methylococcales</taxon>
        <taxon>Methylococcaceae</taxon>
        <taxon>Methyloglobulus</taxon>
    </lineage>
</organism>